<comment type="caution">
    <text evidence="3">The sequence shown here is derived from an EMBL/GenBank/DDBJ whole genome shotgun (WGS) entry which is preliminary data.</text>
</comment>
<dbReference type="InterPro" id="IPR047794">
    <property type="entry name" value="C45_proenzyme-like"/>
</dbReference>
<dbReference type="NCBIfam" id="NF040521">
    <property type="entry name" value="C45_proenzyme"/>
    <property type="match status" value="1"/>
</dbReference>
<protein>
    <submittedName>
        <fullName evidence="3">Acyl-CoA:6-aminopenicillanic acid acyl transferase</fullName>
    </submittedName>
</protein>
<dbReference type="PANTHER" id="PTHR35190">
    <property type="entry name" value="PROTEIN DCD1B"/>
    <property type="match status" value="1"/>
</dbReference>
<dbReference type="Gene3D" id="3.60.60.10">
    <property type="entry name" value="Penicillin V Acylase, Chain A"/>
    <property type="match status" value="1"/>
</dbReference>
<name>A0A5S5DMB3_9SPHI</name>
<evidence type="ECO:0000313" key="4">
    <source>
        <dbReference type="Proteomes" id="UP000325105"/>
    </source>
</evidence>
<dbReference type="InterPro" id="IPR047803">
    <property type="entry name" value="DCD1A/B-like"/>
</dbReference>
<dbReference type="AlphaFoldDB" id="A0A5S5DMB3"/>
<evidence type="ECO:0000313" key="3">
    <source>
        <dbReference type="EMBL" id="TYP95952.1"/>
    </source>
</evidence>
<dbReference type="GO" id="GO:0016740">
    <property type="term" value="F:transferase activity"/>
    <property type="evidence" value="ECO:0007669"/>
    <property type="project" value="UniProtKB-KW"/>
</dbReference>
<keyword evidence="3" id="KW-0808">Transferase</keyword>
<dbReference type="PANTHER" id="PTHR35190:SF2">
    <property type="entry name" value="PROTEIN DCD1B"/>
    <property type="match status" value="1"/>
</dbReference>
<feature type="region of interest" description="Disordered" evidence="1">
    <location>
        <begin position="536"/>
        <end position="557"/>
    </location>
</feature>
<gene>
    <name evidence="3" type="ORF">BC792_10843</name>
</gene>
<organism evidence="3 4">
    <name type="scientific">Sphingobacterium allocomposti</name>
    <dbReference type="NCBI Taxonomy" id="415956"/>
    <lineage>
        <taxon>Bacteria</taxon>
        <taxon>Pseudomonadati</taxon>
        <taxon>Bacteroidota</taxon>
        <taxon>Sphingobacteriia</taxon>
        <taxon>Sphingobacteriales</taxon>
        <taxon>Sphingobacteriaceae</taxon>
        <taxon>Sphingobacterium</taxon>
    </lineage>
</organism>
<dbReference type="RefSeq" id="WP_148908410.1">
    <property type="nucleotide sequence ID" value="NZ_VNHX01000008.1"/>
</dbReference>
<reference evidence="3 4" key="1">
    <citation type="submission" date="2019-07" db="EMBL/GenBank/DDBJ databases">
        <title>Genomic Encyclopedia of Archaeal and Bacterial Type Strains, Phase II (KMG-II): from individual species to whole genera.</title>
        <authorList>
            <person name="Goeker M."/>
        </authorList>
    </citation>
    <scope>NUCLEOTIDE SEQUENCE [LARGE SCALE GENOMIC DNA]</scope>
    <source>
        <strain evidence="3 4">DSM 18850</strain>
    </source>
</reference>
<dbReference type="InterPro" id="IPR005079">
    <property type="entry name" value="Peptidase_C45_hydrolase"/>
</dbReference>
<dbReference type="OrthoDB" id="5480874at2"/>
<proteinExistence type="predicted"/>
<dbReference type="EMBL" id="VNHX01000008">
    <property type="protein sequence ID" value="TYP95952.1"/>
    <property type="molecule type" value="Genomic_DNA"/>
</dbReference>
<dbReference type="Pfam" id="PF03417">
    <property type="entry name" value="AAT"/>
    <property type="match status" value="1"/>
</dbReference>
<feature type="domain" description="Peptidase C45 hydrolase" evidence="2">
    <location>
        <begin position="188"/>
        <end position="381"/>
    </location>
</feature>
<evidence type="ECO:0000259" key="2">
    <source>
        <dbReference type="Pfam" id="PF03417"/>
    </source>
</evidence>
<keyword evidence="4" id="KW-1185">Reference proteome</keyword>
<feature type="compositionally biased region" description="Basic residues" evidence="1">
    <location>
        <begin position="545"/>
        <end position="557"/>
    </location>
</feature>
<dbReference type="Proteomes" id="UP000325105">
    <property type="component" value="Unassembled WGS sequence"/>
</dbReference>
<evidence type="ECO:0000256" key="1">
    <source>
        <dbReference type="SAM" id="MobiDB-lite"/>
    </source>
</evidence>
<accession>A0A5S5DMB3</accession>
<sequence>MRSSIAIIVGLLLFWCEACAPSKEIQRHSQVDVDSYDTLHLDINTDTLRALGENYLVKGPFGNWEMYLSGEPAYAGAAMGCLSRDLYNRQETIFIDKLLEDVPSIRKRKWIMGFVRWYNRDLDRHIPDSYLSELGALSNYLSGDYDYLGTPYQRTLWMHAAHDIGHVLQDLAVVGCSSFAAWDSGTADGKLLIGRNLDFYMNDAFAQQKMVYFVKPSEGIPYMSVSWPGMVGVLSGMNLEGLSVTLNAGKSSIPFSAKTPISLVARSILQHASNIDEAVRIARQHKVFVSESLMIGSAKDGKAVLIEISPKHIDVVEAWGDRLICTNHFQGQAFSKDRRNEKHIKRSHSLYRYRRLEELLNTRGRLLPVDAIQILRDRSGHGGMSIGLGNDKSLNHLLAHHGIVFLPEDRRVYVSNGPGQMGPFVCYDLREVFRAEREGYRSFGIDSLALPADDFILSDAYSGFKEFRILTDRYLDKLAAKDVDDITDVEVGRYVGLNPDLWLGHDIAGRIFYLKQNYTEAQTFFRQALDREIPTQPAKRSVQNHLKRATTKWNKRR</sequence>